<keyword evidence="4" id="KW-1133">Transmembrane helix</keyword>
<dbReference type="PANTHER" id="PTHR43280:SF28">
    <property type="entry name" value="HTH-TYPE TRANSCRIPTIONAL ACTIVATOR RHAS"/>
    <property type="match status" value="1"/>
</dbReference>
<dbReference type="PANTHER" id="PTHR43280">
    <property type="entry name" value="ARAC-FAMILY TRANSCRIPTIONAL REGULATOR"/>
    <property type="match status" value="1"/>
</dbReference>
<dbReference type="PROSITE" id="PS01124">
    <property type="entry name" value="HTH_ARAC_FAMILY_2"/>
    <property type="match status" value="1"/>
</dbReference>
<dbReference type="Pfam" id="PF17853">
    <property type="entry name" value="GGDEF_2"/>
    <property type="match status" value="1"/>
</dbReference>
<evidence type="ECO:0000313" key="7">
    <source>
        <dbReference type="Proteomes" id="UP000600247"/>
    </source>
</evidence>
<dbReference type="Proteomes" id="UP000600247">
    <property type="component" value="Unassembled WGS sequence"/>
</dbReference>
<protein>
    <recommendedName>
        <fullName evidence="5">HTH araC/xylS-type domain-containing protein</fullName>
    </recommendedName>
</protein>
<evidence type="ECO:0000256" key="3">
    <source>
        <dbReference type="ARBA" id="ARBA00023163"/>
    </source>
</evidence>
<feature type="domain" description="HTH araC/xylS-type" evidence="5">
    <location>
        <begin position="667"/>
        <end position="766"/>
    </location>
</feature>
<dbReference type="AlphaFoldDB" id="A0A917LUM2"/>
<keyword evidence="2" id="KW-0238">DNA-binding</keyword>
<feature type="transmembrane region" description="Helical" evidence="4">
    <location>
        <begin position="14"/>
        <end position="35"/>
    </location>
</feature>
<dbReference type="InterPro" id="IPR041522">
    <property type="entry name" value="CdaR_GGDEF"/>
</dbReference>
<dbReference type="InterPro" id="IPR018060">
    <property type="entry name" value="HTH_AraC"/>
</dbReference>
<dbReference type="GO" id="GO:0003700">
    <property type="term" value="F:DNA-binding transcription factor activity"/>
    <property type="evidence" value="ECO:0007669"/>
    <property type="project" value="InterPro"/>
</dbReference>
<dbReference type="SUPFAM" id="SSF46689">
    <property type="entry name" value="Homeodomain-like"/>
    <property type="match status" value="1"/>
</dbReference>
<evidence type="ECO:0000256" key="1">
    <source>
        <dbReference type="ARBA" id="ARBA00023015"/>
    </source>
</evidence>
<reference evidence="6 7" key="1">
    <citation type="journal article" date="2014" name="Int. J. Syst. Evol. Microbiol.">
        <title>Complete genome sequence of Corynebacterium casei LMG S-19264T (=DSM 44701T), isolated from a smear-ripened cheese.</title>
        <authorList>
            <consortium name="US DOE Joint Genome Institute (JGI-PGF)"/>
            <person name="Walter F."/>
            <person name="Albersmeier A."/>
            <person name="Kalinowski J."/>
            <person name="Ruckert C."/>
        </authorList>
    </citation>
    <scope>NUCLEOTIDE SEQUENCE [LARGE SCALE GENOMIC DNA]</scope>
    <source>
        <strain evidence="6 7">CGMCC 1.15286</strain>
    </source>
</reference>
<evidence type="ECO:0000256" key="2">
    <source>
        <dbReference type="ARBA" id="ARBA00023125"/>
    </source>
</evidence>
<dbReference type="Pfam" id="PF12833">
    <property type="entry name" value="HTH_18"/>
    <property type="match status" value="1"/>
</dbReference>
<gene>
    <name evidence="6" type="ORF">GCM10010918_08760</name>
</gene>
<keyword evidence="3" id="KW-0804">Transcription</keyword>
<proteinExistence type="predicted"/>
<organism evidence="6 7">
    <name type="scientific">Paenibacillus radicis</name>
    <name type="common">ex Gao et al. 2016</name>
    <dbReference type="NCBI Taxonomy" id="1737354"/>
    <lineage>
        <taxon>Bacteria</taxon>
        <taxon>Bacillati</taxon>
        <taxon>Bacillota</taxon>
        <taxon>Bacilli</taxon>
        <taxon>Bacillales</taxon>
        <taxon>Paenibacillaceae</taxon>
        <taxon>Paenibacillus</taxon>
    </lineage>
</organism>
<dbReference type="GO" id="GO:0043565">
    <property type="term" value="F:sequence-specific DNA binding"/>
    <property type="evidence" value="ECO:0007669"/>
    <property type="project" value="InterPro"/>
</dbReference>
<feature type="transmembrane region" description="Helical" evidence="4">
    <location>
        <begin position="298"/>
        <end position="321"/>
    </location>
</feature>
<evidence type="ECO:0000256" key="4">
    <source>
        <dbReference type="SAM" id="Phobius"/>
    </source>
</evidence>
<comment type="caution">
    <text evidence="6">The sequence shown here is derived from an EMBL/GenBank/DDBJ whole genome shotgun (WGS) entry which is preliminary data.</text>
</comment>
<keyword evidence="4" id="KW-0812">Transmembrane</keyword>
<keyword evidence="4" id="KW-0472">Membrane</keyword>
<keyword evidence="7" id="KW-1185">Reference proteome</keyword>
<dbReference type="RefSeq" id="WP_188887671.1">
    <property type="nucleotide sequence ID" value="NZ_BMHY01000001.1"/>
</dbReference>
<dbReference type="PRINTS" id="PR00032">
    <property type="entry name" value="HTHARAC"/>
</dbReference>
<keyword evidence="1" id="KW-0805">Transcription regulation</keyword>
<evidence type="ECO:0000313" key="6">
    <source>
        <dbReference type="EMBL" id="GGG57951.1"/>
    </source>
</evidence>
<accession>A0A917LUM2</accession>
<dbReference type="Gene3D" id="1.10.10.60">
    <property type="entry name" value="Homeodomain-like"/>
    <property type="match status" value="2"/>
</dbReference>
<sequence>MLISFRSRKYLQRILWSLIAFIVAILCVFASTLYWNMKSSTLRIQTEANRKVLAQVKYNVEYMDEILKNLMMSLYFDNEVIPILYSKTFSYEDIAIKLAKLDKVADSSTYLYSIILYNCYTDTYLSTNRKFQDNLNGEIERFEMQLGNKSNLQKMRLVPMKITGDSQAAIDFFSYMMYDDKANQTEQSKLILNVKPEWIFNNIKVINDLAYDKSSSVLLMDGNGSLYSNDNRLADYLPDRINERIQNSEAEFETFTYGRGDNKSIVTVMSLGKYNWKAISIQSYDYAFRELYGVRNMLIIVTALFLLLSAIIALIISTRLYRPVDTMVRQVRGAFPPEAKSGLQKDEWSYLAASYASMADKADSAERQHTRNRKIIEDFHIRSILSRGSGLTEERFRQLLEEYQLPLDAEGPFLIGICKIDQFEQSMLQASTEEQRIYRFALGNITDELLSRHGKPAWIEMGDNQFVFIVSLSRPANAIEPIKAAISEMQAVIQSYYKLSTTVSLARPFESCTEIAGAYLEAQQLMQYRMLLGSSVLITADLVKAEERHEDLHQATHIEKLMTEHLRMGNSTELAKDFDSYFAYASILTYTQFMNAVMHMTVTVTKTISEMNEHRLRPLEIDIRAFHQEVLKQETAEEIKALFQSLALQLSEQDNPAEAEKADILARTMKDMIAENSMDPDFSLHGMAQLLKMSSAYIGRQFKQSTGMTVTEYLNDFRLERALELLETKDITINEVMEQAGYRSQSYFFKLFKSKYGTSPKNYRLRKVIAPDK</sequence>
<dbReference type="EMBL" id="BMHY01000001">
    <property type="protein sequence ID" value="GGG57951.1"/>
    <property type="molecule type" value="Genomic_DNA"/>
</dbReference>
<dbReference type="InterPro" id="IPR020449">
    <property type="entry name" value="Tscrpt_reg_AraC-type_HTH"/>
</dbReference>
<evidence type="ECO:0000259" key="5">
    <source>
        <dbReference type="PROSITE" id="PS01124"/>
    </source>
</evidence>
<dbReference type="SMART" id="SM00342">
    <property type="entry name" value="HTH_ARAC"/>
    <property type="match status" value="1"/>
</dbReference>
<name>A0A917LUM2_9BACL</name>
<dbReference type="InterPro" id="IPR009057">
    <property type="entry name" value="Homeodomain-like_sf"/>
</dbReference>